<sequence>MNWLSKSVRHVSTHLTTLAIRVSYISAALFWDSDAELSASSCAARWPNLRILDISTGLERPSGDYWLRPAANYPEHELYDWTDFEDLDSDSDDDDTERYRAVGAWPSRRFLTRPEPAFFDELAISIARAAAHMPKLEYLDLEFNASHQGLLKPNTTSFHQGGGHQGGFRPTFHQYEGWTFYYRASNDARFVSQYPKLYWFEHEPGLDRTDIERPRTEWVFQCPHDDLQWEEPEAAKAVWREKCAQIQFDVVALDGDGTSWERRRNGNLVPLLGEKFATKFPGRRDLEEIPRRIS</sequence>
<comment type="caution">
    <text evidence="1">The sequence shown here is derived from an EMBL/GenBank/DDBJ whole genome shotgun (WGS) entry which is preliminary data.</text>
</comment>
<protein>
    <submittedName>
        <fullName evidence="1">Uncharacterized protein</fullName>
    </submittedName>
</protein>
<dbReference type="Proteomes" id="UP001521222">
    <property type="component" value="Unassembled WGS sequence"/>
</dbReference>
<name>A0ABR3RBY3_9PLEO</name>
<gene>
    <name evidence="1" type="ORF">SLS59_005107</name>
</gene>
<reference evidence="1 2" key="1">
    <citation type="submission" date="2024-02" db="EMBL/GenBank/DDBJ databases">
        <title>De novo assembly and annotation of 12 fungi associated with fruit tree decline syndrome in Ontario, Canada.</title>
        <authorList>
            <person name="Sulman M."/>
            <person name="Ellouze W."/>
            <person name="Ilyukhin E."/>
        </authorList>
    </citation>
    <scope>NUCLEOTIDE SEQUENCE [LARGE SCALE GENOMIC DNA]</scope>
    <source>
        <strain evidence="1 2">M97-236</strain>
    </source>
</reference>
<proteinExistence type="predicted"/>
<evidence type="ECO:0000313" key="1">
    <source>
        <dbReference type="EMBL" id="KAL1601941.1"/>
    </source>
</evidence>
<keyword evidence="2" id="KW-1185">Reference proteome</keyword>
<organism evidence="1 2">
    <name type="scientific">Nothophoma quercina</name>
    <dbReference type="NCBI Taxonomy" id="749835"/>
    <lineage>
        <taxon>Eukaryota</taxon>
        <taxon>Fungi</taxon>
        <taxon>Dikarya</taxon>
        <taxon>Ascomycota</taxon>
        <taxon>Pezizomycotina</taxon>
        <taxon>Dothideomycetes</taxon>
        <taxon>Pleosporomycetidae</taxon>
        <taxon>Pleosporales</taxon>
        <taxon>Pleosporineae</taxon>
        <taxon>Didymellaceae</taxon>
        <taxon>Nothophoma</taxon>
    </lineage>
</organism>
<accession>A0ABR3RBY3</accession>
<dbReference type="EMBL" id="JAKIXB020000015">
    <property type="protein sequence ID" value="KAL1601941.1"/>
    <property type="molecule type" value="Genomic_DNA"/>
</dbReference>
<evidence type="ECO:0000313" key="2">
    <source>
        <dbReference type="Proteomes" id="UP001521222"/>
    </source>
</evidence>